<evidence type="ECO:0000259" key="5">
    <source>
        <dbReference type="PROSITE" id="PS51379"/>
    </source>
</evidence>
<evidence type="ECO:0000256" key="4">
    <source>
        <dbReference type="ARBA" id="ARBA00023014"/>
    </source>
</evidence>
<protein>
    <submittedName>
        <fullName evidence="6">4Fe-4S dicluster domain-containing protein</fullName>
    </submittedName>
</protein>
<keyword evidence="3" id="KW-0408">Iron</keyword>
<feature type="domain" description="4Fe-4S ferredoxin-type" evidence="5">
    <location>
        <begin position="6"/>
        <end position="36"/>
    </location>
</feature>
<dbReference type="GO" id="GO:0046872">
    <property type="term" value="F:metal ion binding"/>
    <property type="evidence" value="ECO:0007669"/>
    <property type="project" value="UniProtKB-KW"/>
</dbReference>
<dbReference type="PROSITE" id="PS00198">
    <property type="entry name" value="4FE4S_FER_1"/>
    <property type="match status" value="1"/>
</dbReference>
<evidence type="ECO:0000256" key="3">
    <source>
        <dbReference type="ARBA" id="ARBA00023004"/>
    </source>
</evidence>
<evidence type="ECO:0000313" key="7">
    <source>
        <dbReference type="Proteomes" id="UP000671913"/>
    </source>
</evidence>
<accession>A0A975G9R3</accession>
<dbReference type="InterPro" id="IPR017896">
    <property type="entry name" value="4Fe4S_Fe-S-bd"/>
</dbReference>
<keyword evidence="1" id="KW-0004">4Fe-4S</keyword>
<dbReference type="SUPFAM" id="SSF54862">
    <property type="entry name" value="4Fe-4S ferredoxins"/>
    <property type="match status" value="1"/>
</dbReference>
<dbReference type="Proteomes" id="UP000671913">
    <property type="component" value="Chromosome"/>
</dbReference>
<dbReference type="CDD" id="cd10554">
    <property type="entry name" value="HycB_like"/>
    <property type="match status" value="1"/>
</dbReference>
<dbReference type="RefSeq" id="WP_284679565.1">
    <property type="nucleotide sequence ID" value="NZ_CP060096.1"/>
</dbReference>
<dbReference type="GO" id="GO:0051539">
    <property type="term" value="F:4 iron, 4 sulfur cluster binding"/>
    <property type="evidence" value="ECO:0007669"/>
    <property type="project" value="UniProtKB-KW"/>
</dbReference>
<dbReference type="KEGG" id="aaut:ACETAC_08315"/>
<dbReference type="Pfam" id="PF13247">
    <property type="entry name" value="Fer4_11"/>
    <property type="match status" value="1"/>
</dbReference>
<feature type="domain" description="4Fe-4S ferredoxin-type" evidence="5">
    <location>
        <begin position="138"/>
        <end position="171"/>
    </location>
</feature>
<evidence type="ECO:0000256" key="2">
    <source>
        <dbReference type="ARBA" id="ARBA00022723"/>
    </source>
</evidence>
<name>A0A975G9R3_9THEO</name>
<dbReference type="PROSITE" id="PS51379">
    <property type="entry name" value="4FE4S_FER_2"/>
    <property type="match status" value="3"/>
</dbReference>
<dbReference type="PANTHER" id="PTHR42859:SF16">
    <property type="entry name" value="FORMATE HYDROGENLYASE SUBUNIT 2-RELATED"/>
    <property type="match status" value="1"/>
</dbReference>
<evidence type="ECO:0000256" key="1">
    <source>
        <dbReference type="ARBA" id="ARBA00022485"/>
    </source>
</evidence>
<dbReference type="InterPro" id="IPR017900">
    <property type="entry name" value="4Fe4S_Fe_S_CS"/>
</dbReference>
<proteinExistence type="predicted"/>
<feature type="domain" description="4Fe-4S ferredoxin-type" evidence="5">
    <location>
        <begin position="85"/>
        <end position="114"/>
    </location>
</feature>
<keyword evidence="7" id="KW-1185">Reference proteome</keyword>
<reference evidence="6" key="1">
    <citation type="submission" date="2020-08" db="EMBL/GenBank/DDBJ databases">
        <title>Genomic insights into the carbon and energy metabolism of the first obligate autotrophic acetogenic bacterium Aceticella autotrophica gen. nov., sp. nov.</title>
        <authorList>
            <person name="Toshchakov S.V."/>
            <person name="Elcheninov A.G."/>
            <person name="Kublanov I.V."/>
            <person name="Frolov E.N."/>
            <person name="Lebedinsky A.V."/>
        </authorList>
    </citation>
    <scope>NUCLEOTIDE SEQUENCE</scope>
    <source>
        <strain evidence="6">3443-3Ac</strain>
    </source>
</reference>
<sequence length="192" mass="21169">MKNNLNAFVIANPNRCIGCRTCEIACALAHLEGNPLSEGTDDFQFNQRLNVIKTATVSSPIQCRHCEDAPCANVCPVGAIVRKNNTIQINNQICIGCKNCLLACPFGAIDFITEYVNGKKNIQENLKIVENSNMYNKERIIANKCDLCIGRENGPACVEVCPTNALRLVKPNMLVNSIKEKRKKVTTALPFI</sequence>
<dbReference type="PANTHER" id="PTHR42859">
    <property type="entry name" value="OXIDOREDUCTASE"/>
    <property type="match status" value="1"/>
</dbReference>
<dbReference type="EMBL" id="CP060096">
    <property type="protein sequence ID" value="QSZ26873.1"/>
    <property type="molecule type" value="Genomic_DNA"/>
</dbReference>
<gene>
    <name evidence="6" type="ORF">ACETAC_08315</name>
</gene>
<keyword evidence="2" id="KW-0479">Metal-binding</keyword>
<dbReference type="InterPro" id="IPR050294">
    <property type="entry name" value="RnfB_subfamily"/>
</dbReference>
<dbReference type="Gene3D" id="3.30.70.20">
    <property type="match status" value="2"/>
</dbReference>
<organism evidence="6 7">
    <name type="scientific">Aceticella autotrophica</name>
    <dbReference type="NCBI Taxonomy" id="2755338"/>
    <lineage>
        <taxon>Bacteria</taxon>
        <taxon>Bacillati</taxon>
        <taxon>Bacillota</taxon>
        <taxon>Clostridia</taxon>
        <taxon>Thermoanaerobacterales</taxon>
        <taxon>Thermoanaerobacteraceae</taxon>
        <taxon>Aceticella</taxon>
    </lineage>
</organism>
<evidence type="ECO:0000313" key="6">
    <source>
        <dbReference type="EMBL" id="QSZ26873.1"/>
    </source>
</evidence>
<keyword evidence="4" id="KW-0411">Iron-sulfur</keyword>
<dbReference type="AlphaFoldDB" id="A0A975G9R3"/>